<keyword evidence="1" id="KW-0472">Membrane</keyword>
<name>A0AAX3MYL6_9BACL</name>
<dbReference type="SUPFAM" id="SSF53850">
    <property type="entry name" value="Periplasmic binding protein-like II"/>
    <property type="match status" value="1"/>
</dbReference>
<dbReference type="PROSITE" id="PS51257">
    <property type="entry name" value="PROKAR_LIPOPROTEIN"/>
    <property type="match status" value="1"/>
</dbReference>
<dbReference type="Proteomes" id="UP001220962">
    <property type="component" value="Chromosome"/>
</dbReference>
<dbReference type="RefSeq" id="WP_274359144.1">
    <property type="nucleotide sequence ID" value="NZ_CP118101.1"/>
</dbReference>
<protein>
    <submittedName>
        <fullName evidence="2">Extracellular solute-binding protein</fullName>
    </submittedName>
</protein>
<organism evidence="2 3">
    <name type="scientific">Paenibacillus urinalis</name>
    <dbReference type="NCBI Taxonomy" id="521520"/>
    <lineage>
        <taxon>Bacteria</taxon>
        <taxon>Bacillati</taxon>
        <taxon>Bacillota</taxon>
        <taxon>Bacilli</taxon>
        <taxon>Bacillales</taxon>
        <taxon>Paenibacillaceae</taxon>
        <taxon>Paenibacillus</taxon>
    </lineage>
</organism>
<evidence type="ECO:0000313" key="3">
    <source>
        <dbReference type="Proteomes" id="UP001220962"/>
    </source>
</evidence>
<dbReference type="PANTHER" id="PTHR43649:SF12">
    <property type="entry name" value="DIACETYLCHITOBIOSE BINDING PROTEIN DASA"/>
    <property type="match status" value="1"/>
</dbReference>
<dbReference type="Pfam" id="PF01547">
    <property type="entry name" value="SBP_bac_1"/>
    <property type="match status" value="1"/>
</dbReference>
<feature type="transmembrane region" description="Helical" evidence="1">
    <location>
        <begin position="12"/>
        <end position="31"/>
    </location>
</feature>
<keyword evidence="1" id="KW-0812">Transmembrane</keyword>
<dbReference type="AlphaFoldDB" id="A0AAX3MYL6"/>
<dbReference type="InterPro" id="IPR006059">
    <property type="entry name" value="SBP"/>
</dbReference>
<dbReference type="InterPro" id="IPR050490">
    <property type="entry name" value="Bact_solute-bd_prot1"/>
</dbReference>
<dbReference type="PANTHER" id="PTHR43649">
    <property type="entry name" value="ARABINOSE-BINDING PROTEIN-RELATED"/>
    <property type="match status" value="1"/>
</dbReference>
<keyword evidence="1" id="KW-1133">Transmembrane helix</keyword>
<evidence type="ECO:0000256" key="1">
    <source>
        <dbReference type="SAM" id="Phobius"/>
    </source>
</evidence>
<evidence type="ECO:0000313" key="2">
    <source>
        <dbReference type="EMBL" id="WDH82367.1"/>
    </source>
</evidence>
<proteinExistence type="predicted"/>
<reference evidence="2" key="1">
    <citation type="submission" date="2023-02" db="EMBL/GenBank/DDBJ databases">
        <title>Pathogen: clinical or host-associated sample.</title>
        <authorList>
            <person name="Hergert J."/>
            <person name="Casey R."/>
            <person name="Wagner J."/>
            <person name="Young E.L."/>
            <person name="Oakeson K.F."/>
        </authorList>
    </citation>
    <scope>NUCLEOTIDE SEQUENCE</scope>
    <source>
        <strain evidence="2">2022CK-00830</strain>
    </source>
</reference>
<sequence>MGGRLLRYQRGWIAALAVLTMLMLSACMLSTGENNQSSLMSVAELHHTESDDVRDNEAHLTYWAGLSNNAASIKSNLEDIPFFQEWKRRTGVNVTFMNPPLNQGKEAFNVMITSGHLPDMIEYEWMNYPGGPEKAIHDGIILPLNELIEEHAPHFKQFLEDHPEIDRQIKTADGSYYVFPFIQAEDKLRTYQGPIIRKDWLDELKLPVPETIEEWHTVLTAFKEQKGVPAPLTILGNSNPLSGIESGGFVGAYGIRKGFYMEDGAVKFGPMEPEYKEFLALFRSWYAEGLIDQHFATTDTETQDMNMTMERSGAAIWNAGAGIGTWLPKIREERPSAELIAAPYPVLHEGMRPKFGQLAPEVGISGGVALSGSIQNAEAAIRMLDYGYGEEGHLLFNFGMEGLSYEMIDGYPTYTDLILNNKDKLSPSQALAMYTRASYFGPFVQDIRYLEQYYTLPEQKEAIQIWADTDASLHLLPALPKSEMENAELSAIMQEVDKHVDEVSLKIIMGIEPLSEFDSYIQQLKSMNIEQAIAIQQQALDRYNSGARHP</sequence>
<gene>
    <name evidence="2" type="ORF">PUW23_23455</name>
</gene>
<dbReference type="Gene3D" id="3.40.190.10">
    <property type="entry name" value="Periplasmic binding protein-like II"/>
    <property type="match status" value="2"/>
</dbReference>
<dbReference type="EMBL" id="CP118101">
    <property type="protein sequence ID" value="WDH82367.1"/>
    <property type="molecule type" value="Genomic_DNA"/>
</dbReference>
<accession>A0AAX3MYL6</accession>